<feature type="chain" id="PRO_5038981205" description="NodB homology domain-containing protein" evidence="1">
    <location>
        <begin position="32"/>
        <end position="421"/>
    </location>
</feature>
<dbReference type="KEGG" id="pyg:AWM70_22210"/>
<dbReference type="SUPFAM" id="SSF55383">
    <property type="entry name" value="Copper amine oxidase, domain N"/>
    <property type="match status" value="1"/>
</dbReference>
<evidence type="ECO:0000259" key="2">
    <source>
        <dbReference type="PROSITE" id="PS51677"/>
    </source>
</evidence>
<dbReference type="InterPro" id="IPR002509">
    <property type="entry name" value="NODB_dom"/>
</dbReference>
<feature type="signal peptide" evidence="1">
    <location>
        <begin position="1"/>
        <end position="31"/>
    </location>
</feature>
<protein>
    <recommendedName>
        <fullName evidence="2">NodB homology domain-containing protein</fullName>
    </recommendedName>
</protein>
<evidence type="ECO:0000313" key="4">
    <source>
        <dbReference type="Proteomes" id="UP000092573"/>
    </source>
</evidence>
<dbReference type="InterPro" id="IPR011330">
    <property type="entry name" value="Glyco_hydro/deAcase_b/a-brl"/>
</dbReference>
<evidence type="ECO:0000313" key="3">
    <source>
        <dbReference type="EMBL" id="ANS76961.1"/>
    </source>
</evidence>
<proteinExistence type="predicted"/>
<dbReference type="PROSITE" id="PS51677">
    <property type="entry name" value="NODB"/>
    <property type="match status" value="1"/>
</dbReference>
<evidence type="ECO:0000256" key="1">
    <source>
        <dbReference type="SAM" id="SignalP"/>
    </source>
</evidence>
<dbReference type="AlphaFoldDB" id="A0A1B1N695"/>
<dbReference type="EMBL" id="CP014167">
    <property type="protein sequence ID" value="ANS76961.1"/>
    <property type="molecule type" value="Genomic_DNA"/>
</dbReference>
<dbReference type="Pfam" id="PF01522">
    <property type="entry name" value="Polysacc_deac_1"/>
    <property type="match status" value="1"/>
</dbReference>
<organism evidence="3 4">
    <name type="scientific">Paenibacillus yonginensis</name>
    <dbReference type="NCBI Taxonomy" id="1462996"/>
    <lineage>
        <taxon>Bacteria</taxon>
        <taxon>Bacillati</taxon>
        <taxon>Bacillota</taxon>
        <taxon>Bacilli</taxon>
        <taxon>Bacillales</taxon>
        <taxon>Paenibacillaceae</taxon>
        <taxon>Paenibacillus</taxon>
    </lineage>
</organism>
<sequence length="421" mass="46082">MYRKSWKIIIAAALWLAAGVLVNTLSPSVSAQTAKQAPNAAEPPTAQAFIPESKSTSTFKSAVPAKTVYLTFDDGPSRLTANVLDILDKYQVKATFFVLGQQAQRSPELIRQIAEGGHALGNHTYDHDYDKLYHNFSDFWGQIKQTEEILRGITGNRPQWIRAPGGTYGHFDQTYFDLLAQAGYKVFDWDVDSGDSERKGVPVSEIIKKATDTGGLNQIVLLMHDGSGHDNTVKALPQIIEYYKNKGFAFAAIGPDTKPVQSPVSKHLPQGRPAPSKAWIAEHIAPNAALFNRKLLPLEVSAGGVQTVLAAGEYEWQGGHFLVPVRALIERLGGTAMWDPNKRRAKIEWGEGELLLVPESGAVLRGGEGFQGWQGRPADEGTLMRMTSGTIWISLRGLLDGLGHSVQEVNKTEAQWEVKAS</sequence>
<feature type="domain" description="NodB homology" evidence="2">
    <location>
        <begin position="66"/>
        <end position="251"/>
    </location>
</feature>
<dbReference type="STRING" id="1462996.AWM70_22210"/>
<dbReference type="OrthoDB" id="258610at2"/>
<dbReference type="InterPro" id="IPR050248">
    <property type="entry name" value="Polysacc_deacetylase_ArnD"/>
</dbReference>
<dbReference type="InterPro" id="IPR036582">
    <property type="entry name" value="Mao_N_sf"/>
</dbReference>
<dbReference type="InterPro" id="IPR012854">
    <property type="entry name" value="Cu_amine_oxidase-like_N"/>
</dbReference>
<dbReference type="RefSeq" id="WP_083180494.1">
    <property type="nucleotide sequence ID" value="NZ_CP014167.1"/>
</dbReference>
<reference evidence="3 4" key="1">
    <citation type="submission" date="2016-01" db="EMBL/GenBank/DDBJ databases">
        <title>Complete Genome Sequence of Paenibacillus yonginensis DCY84, a novel Plant Growth-Promoting Bacteria with Elicitation of Induced Systemic Resistance.</title>
        <authorList>
            <person name="Kim Y.J."/>
            <person name="Yang D.C."/>
            <person name="Sukweenadhi J."/>
        </authorList>
    </citation>
    <scope>NUCLEOTIDE SEQUENCE [LARGE SCALE GENOMIC DNA]</scope>
    <source>
        <strain evidence="3 4">DCY84</strain>
    </source>
</reference>
<dbReference type="GO" id="GO:0005975">
    <property type="term" value="P:carbohydrate metabolic process"/>
    <property type="evidence" value="ECO:0007669"/>
    <property type="project" value="InterPro"/>
</dbReference>
<dbReference type="SUPFAM" id="SSF88713">
    <property type="entry name" value="Glycoside hydrolase/deacetylase"/>
    <property type="match status" value="1"/>
</dbReference>
<dbReference type="Gene3D" id="3.20.20.370">
    <property type="entry name" value="Glycoside hydrolase/deacetylase"/>
    <property type="match status" value="1"/>
</dbReference>
<gene>
    <name evidence="3" type="ORF">AWM70_22210</name>
</gene>
<accession>A0A1B1N695</accession>
<dbReference type="GO" id="GO:0016810">
    <property type="term" value="F:hydrolase activity, acting on carbon-nitrogen (but not peptide) bonds"/>
    <property type="evidence" value="ECO:0007669"/>
    <property type="project" value="InterPro"/>
</dbReference>
<dbReference type="Proteomes" id="UP000092573">
    <property type="component" value="Chromosome"/>
</dbReference>
<dbReference type="PANTHER" id="PTHR10587:SF125">
    <property type="entry name" value="POLYSACCHARIDE DEACETYLASE YHEN-RELATED"/>
    <property type="match status" value="1"/>
</dbReference>
<keyword evidence="4" id="KW-1185">Reference proteome</keyword>
<dbReference type="Pfam" id="PF07833">
    <property type="entry name" value="Cu_amine_oxidN1"/>
    <property type="match status" value="1"/>
</dbReference>
<dbReference type="PANTHER" id="PTHR10587">
    <property type="entry name" value="GLYCOSYL TRANSFERASE-RELATED"/>
    <property type="match status" value="1"/>
</dbReference>
<dbReference type="CDD" id="cd10944">
    <property type="entry name" value="CE4_SmPgdA_like"/>
    <property type="match status" value="1"/>
</dbReference>
<keyword evidence="1" id="KW-0732">Signal</keyword>
<name>A0A1B1N695_9BACL</name>